<dbReference type="GO" id="GO:0008017">
    <property type="term" value="F:microtubule binding"/>
    <property type="evidence" value="ECO:0007669"/>
    <property type="project" value="InterPro"/>
</dbReference>
<dbReference type="GO" id="GO:0051647">
    <property type="term" value="P:nucleus localization"/>
    <property type="evidence" value="ECO:0007669"/>
    <property type="project" value="Ensembl"/>
</dbReference>
<dbReference type="OMA" id="CIGMSGV"/>
<dbReference type="PRINTS" id="PR00380">
    <property type="entry name" value="KINESINHEAVY"/>
</dbReference>
<feature type="binding site" evidence="5">
    <location>
        <begin position="67"/>
        <end position="74"/>
    </location>
    <ligand>
        <name>ATP</name>
        <dbReference type="ChEBI" id="CHEBI:30616"/>
    </ligand>
</feature>
<reference evidence="7" key="1">
    <citation type="submission" date="2025-08" db="UniProtKB">
        <authorList>
            <consortium name="Ensembl"/>
        </authorList>
    </citation>
    <scope>IDENTIFICATION</scope>
</reference>
<evidence type="ECO:0000313" key="7">
    <source>
        <dbReference type="Ensembl" id="ENSNNAP00000012871.1"/>
    </source>
</evidence>
<evidence type="ECO:0000256" key="3">
    <source>
        <dbReference type="ARBA" id="ARBA00022840"/>
    </source>
</evidence>
<evidence type="ECO:0000256" key="5">
    <source>
        <dbReference type="PROSITE-ProRule" id="PRU00283"/>
    </source>
</evidence>
<dbReference type="GO" id="GO:0005524">
    <property type="term" value="F:ATP binding"/>
    <property type="evidence" value="ECO:0007669"/>
    <property type="project" value="UniProtKB-UniRule"/>
</dbReference>
<proteinExistence type="inferred from homology"/>
<dbReference type="GO" id="GO:0003777">
    <property type="term" value="F:microtubule motor activity"/>
    <property type="evidence" value="ECO:0007669"/>
    <property type="project" value="InterPro"/>
</dbReference>
<dbReference type="InterPro" id="IPR036961">
    <property type="entry name" value="Kinesin_motor_dom_sf"/>
</dbReference>
<reference evidence="7" key="2">
    <citation type="submission" date="2025-09" db="UniProtKB">
        <authorList>
            <consortium name="Ensembl"/>
        </authorList>
    </citation>
    <scope>IDENTIFICATION</scope>
</reference>
<dbReference type="GeneTree" id="ENSGT00940000162166"/>
<dbReference type="GO" id="GO:0010507">
    <property type="term" value="P:negative regulation of autophagy"/>
    <property type="evidence" value="ECO:0007669"/>
    <property type="project" value="Ensembl"/>
</dbReference>
<evidence type="ECO:0000259" key="6">
    <source>
        <dbReference type="PROSITE" id="PS50067"/>
    </source>
</evidence>
<dbReference type="InterPro" id="IPR027417">
    <property type="entry name" value="P-loop_NTPase"/>
</dbReference>
<organism evidence="7 8">
    <name type="scientific">Naja naja</name>
    <name type="common">Indian cobra</name>
    <dbReference type="NCBI Taxonomy" id="35670"/>
    <lineage>
        <taxon>Eukaryota</taxon>
        <taxon>Metazoa</taxon>
        <taxon>Chordata</taxon>
        <taxon>Craniata</taxon>
        <taxon>Vertebrata</taxon>
        <taxon>Euteleostomi</taxon>
        <taxon>Lepidosauria</taxon>
        <taxon>Squamata</taxon>
        <taxon>Bifurcata</taxon>
        <taxon>Unidentata</taxon>
        <taxon>Episquamata</taxon>
        <taxon>Toxicofera</taxon>
        <taxon>Serpentes</taxon>
        <taxon>Colubroidea</taxon>
        <taxon>Elapidae</taxon>
        <taxon>Elapinae</taxon>
        <taxon>Naja</taxon>
    </lineage>
</organism>
<dbReference type="Gene3D" id="3.40.850.10">
    <property type="entry name" value="Kinesin motor domain"/>
    <property type="match status" value="1"/>
</dbReference>
<dbReference type="InterPro" id="IPR001752">
    <property type="entry name" value="Kinesin_motor_dom"/>
</dbReference>
<evidence type="ECO:0000256" key="4">
    <source>
        <dbReference type="ARBA" id="ARBA00023212"/>
    </source>
</evidence>
<dbReference type="PANTHER" id="PTHR47972:SF63">
    <property type="entry name" value="KINESIN FAMILY MEMBER 25"/>
    <property type="match status" value="1"/>
</dbReference>
<dbReference type="Proteomes" id="UP000694559">
    <property type="component" value="Unplaced"/>
</dbReference>
<keyword evidence="3 5" id="KW-0067">ATP-binding</keyword>
<dbReference type="Pfam" id="PF00225">
    <property type="entry name" value="Kinesin"/>
    <property type="match status" value="1"/>
</dbReference>
<sequence>NYWTGGFDDIIPTIHHIGFYMSKILVLIHDSLWFYSTSDSQVTVFADVSPLLTSLLDGFNVCIMAYGQTGSGKTYTMLGPQLEKSFCFSVEDETELGIIPRASKEVFRLLSEKSPGSHWVEVSVVEVYNNDVFDLLAKDNSGRLNSIKRGIMTNKEGKSDIPLLTNEPVEDVVEFLELVNQGLQLRAKQSTLIHTDSSRSHLVISLTITIKAASGDDFGKKLVYEHFFTAACSSRACSPAQLSRESVERRMQMRTKLQLVDLAGSESIGMSGVTGSLLRETSFINRSLSALADVLGALSEQNSHIPYRNSKLTHLLQDAIGGDAKLLLVLCVSPSQKYITESLQTLGFGSRARQVQRGHAKKRNELT</sequence>
<keyword evidence="4" id="KW-0963">Cytoplasm</keyword>
<comment type="subcellular location">
    <subcellularLocation>
        <location evidence="1">Cytoplasm</location>
        <location evidence="1">Cytoskeleton</location>
    </subcellularLocation>
</comment>
<keyword evidence="8" id="KW-1185">Reference proteome</keyword>
<dbReference type="SUPFAM" id="SSF52540">
    <property type="entry name" value="P-loop containing nucleoside triphosphate hydrolases"/>
    <property type="match status" value="1"/>
</dbReference>
<feature type="domain" description="Kinesin motor" evidence="6">
    <location>
        <begin position="1"/>
        <end position="355"/>
    </location>
</feature>
<dbReference type="GO" id="GO:0015630">
    <property type="term" value="C:microtubule cytoskeleton"/>
    <property type="evidence" value="ECO:0007669"/>
    <property type="project" value="TreeGrafter"/>
</dbReference>
<dbReference type="GO" id="GO:0046603">
    <property type="term" value="P:negative regulation of mitotic centrosome separation"/>
    <property type="evidence" value="ECO:0007669"/>
    <property type="project" value="Ensembl"/>
</dbReference>
<keyword evidence="5" id="KW-0505">Motor protein</keyword>
<evidence type="ECO:0000313" key="8">
    <source>
        <dbReference type="Proteomes" id="UP000694559"/>
    </source>
</evidence>
<dbReference type="SMART" id="SM00129">
    <property type="entry name" value="KISc"/>
    <property type="match status" value="1"/>
</dbReference>
<dbReference type="PROSITE" id="PS50067">
    <property type="entry name" value="KINESIN_MOTOR_2"/>
    <property type="match status" value="1"/>
</dbReference>
<evidence type="ECO:0000256" key="1">
    <source>
        <dbReference type="ARBA" id="ARBA00004245"/>
    </source>
</evidence>
<name>A0A8C6XE46_NAJNA</name>
<evidence type="ECO:0000256" key="2">
    <source>
        <dbReference type="ARBA" id="ARBA00022741"/>
    </source>
</evidence>
<dbReference type="GO" id="GO:0007018">
    <property type="term" value="P:microtubule-based movement"/>
    <property type="evidence" value="ECO:0007669"/>
    <property type="project" value="InterPro"/>
</dbReference>
<gene>
    <name evidence="7" type="primary">KIF25</name>
</gene>
<dbReference type="OrthoDB" id="3176171at2759"/>
<dbReference type="GO" id="GO:0051294">
    <property type="term" value="P:establishment of spindle orientation"/>
    <property type="evidence" value="ECO:0007669"/>
    <property type="project" value="Ensembl"/>
</dbReference>
<dbReference type="Ensembl" id="ENSNNAT00000013467.1">
    <property type="protein sequence ID" value="ENSNNAP00000012871.1"/>
    <property type="gene ID" value="ENSNNAG00000008631.1"/>
</dbReference>
<protein>
    <submittedName>
        <fullName evidence="7">Kinesin family member 25</fullName>
    </submittedName>
</protein>
<comment type="similarity">
    <text evidence="5">Belongs to the TRAFAC class myosin-kinesin ATPase superfamily. Kinesin family.</text>
</comment>
<dbReference type="AlphaFoldDB" id="A0A8C6XE46"/>
<dbReference type="PANTHER" id="PTHR47972">
    <property type="entry name" value="KINESIN-LIKE PROTEIN KLP-3"/>
    <property type="match status" value="1"/>
</dbReference>
<accession>A0A8C6XE46</accession>
<keyword evidence="2 5" id="KW-0547">Nucleotide-binding</keyword>
<dbReference type="InterPro" id="IPR027640">
    <property type="entry name" value="Kinesin-like_fam"/>
</dbReference>
<keyword evidence="4" id="KW-0206">Cytoskeleton</keyword>